<dbReference type="InterPro" id="IPR004219">
    <property type="entry name" value="TTvirus_Unk"/>
</dbReference>
<evidence type="ECO:0000256" key="4">
    <source>
        <dbReference type="ARBA" id="ARBA00022561"/>
    </source>
</evidence>
<sequence length="675" mass="79148">MPRYWRWPYRKRRRRLWRWRSRGPLRRKYGRYRRRKYYRRVRPHKKLKFIRLNQWQPRRIVKLKVTGTLPLYITTNDRVSFNLRLYENEIAPHYVPSLGGYSITNFSLGALYQLFKKGRAWWTKSNNETPLIRYTGCTMWFYRAESSDYIVNYHNCGPLIPNLITYNSAQPHLMQLNNRHIIVRCKSKNYSKKPYKKVKIKPPSLFTNNWYFQHDFADKQLLLLMCSAMSLDRFYIHSNSISSTIGFTSLNTKFFIMHDFYQTTTVGYYPRQNTYLWSFQQSTPKPPTELTQIRVKNLIYLGSTNQASAGQTVGDTKVTETGTQKWQKQIEAYTNNHGLWGNVFINFYIKGPQPVLYTTQHIRTVLTTQNYPTGEEVLNQPEKPKFATVTEPFLVPCRYNPFPDTGKDNQIYFTDITSQTPSWQPPDDKSLTNNNLPLWIGLFGLLDYMKLTKSATVIDTKKVCTIKSKFISGNLDTYVPIDEDVLSGVSPFRKDISGSDANYWHPKSAFQYKCINNFCLTGPGTIKLPQNVSAEAHVKFNFYFKLGGCTAPTKTIEPPEAQPVFPDTNNILQPNSLQSPEQSIESFLYPFDWRRDYITPTAAKRIKEYKETEKSIFEPTGINLFNPQVPQESPSQSDSSDEEKEKETLQLLLQQFKLQQRKYKRRILRLAQNLE</sequence>
<keyword evidence="3 6" id="KW-1140">T=1 icosahedral capsid protein</keyword>
<evidence type="ECO:0000256" key="7">
    <source>
        <dbReference type="SAM" id="MobiDB-lite"/>
    </source>
</evidence>
<comment type="subcellular location">
    <subcellularLocation>
        <location evidence="1 6">Virion</location>
    </subcellularLocation>
</comment>
<name>A0A8S5S1P3_9VIRU</name>
<dbReference type="EMBL" id="BK032512">
    <property type="protein sequence ID" value="DAF44824.1"/>
    <property type="molecule type" value="Genomic_DNA"/>
</dbReference>
<dbReference type="Pfam" id="PF02956">
    <property type="entry name" value="TT_ORF1"/>
    <property type="match status" value="1"/>
</dbReference>
<proteinExistence type="inferred from homology"/>
<reference evidence="8" key="1">
    <citation type="journal article" date="2021" name="Proc. Natl. Acad. Sci. U.S.A.">
        <title>A Catalog of Tens of Thousands of Viruses from Human Metagenomes Reveals Hidden Associations with Chronic Diseases.</title>
        <authorList>
            <person name="Tisza M.J."/>
            <person name="Buck C.B."/>
        </authorList>
    </citation>
    <scope>NUCLEOTIDE SEQUENCE</scope>
    <source>
        <strain evidence="8">CtJ0Y4</strain>
    </source>
</reference>
<keyword evidence="5 6" id="KW-0946">Virion</keyword>
<evidence type="ECO:0000313" key="8">
    <source>
        <dbReference type="EMBL" id="DAF44824.1"/>
    </source>
</evidence>
<organism evidence="8">
    <name type="scientific">Anelloviridae sp. ctJ0Y4</name>
    <dbReference type="NCBI Taxonomy" id="2828018"/>
    <lineage>
        <taxon>Viruses</taxon>
        <taxon>Monodnaviria</taxon>
        <taxon>Shotokuvirae</taxon>
        <taxon>Commensaviricota</taxon>
        <taxon>Cardeaviricetes</taxon>
        <taxon>Sanitavirales</taxon>
        <taxon>Anelloviridae</taxon>
    </lineage>
</organism>
<comment type="function">
    <text evidence="6">Self-assembles to form an icosahedral capsid.</text>
</comment>
<evidence type="ECO:0000256" key="6">
    <source>
        <dbReference type="RuleBase" id="RU361230"/>
    </source>
</evidence>
<accession>A0A8S5S1P3</accession>
<evidence type="ECO:0000256" key="1">
    <source>
        <dbReference type="ARBA" id="ARBA00004328"/>
    </source>
</evidence>
<evidence type="ECO:0000256" key="2">
    <source>
        <dbReference type="ARBA" id="ARBA00006131"/>
    </source>
</evidence>
<dbReference type="GO" id="GO:0039615">
    <property type="term" value="C:T=1 icosahedral viral capsid"/>
    <property type="evidence" value="ECO:0007669"/>
    <property type="project" value="UniProtKB-UniRule"/>
</dbReference>
<protein>
    <recommendedName>
        <fullName evidence="6">Capsid protein</fullName>
    </recommendedName>
</protein>
<evidence type="ECO:0000256" key="3">
    <source>
        <dbReference type="ARBA" id="ARBA00022431"/>
    </source>
</evidence>
<comment type="similarity">
    <text evidence="2 6">Belongs to the anelloviridae capsid protein family.</text>
</comment>
<evidence type="ECO:0000256" key="5">
    <source>
        <dbReference type="ARBA" id="ARBA00022844"/>
    </source>
</evidence>
<feature type="region of interest" description="Disordered" evidence="7">
    <location>
        <begin position="620"/>
        <end position="647"/>
    </location>
</feature>
<keyword evidence="4 6" id="KW-0167">Capsid protein</keyword>